<sequence>MCSITRKNGRTAGNRRCSVPMASRAVSRLPSDPQVSSRSDPAFASGLGELSTQSGCAGIATCDPAFHTDRRQEPLGEKHTTQVASAVPGLALKNVTVAHGHRTILQEIDLSLNQGELLTLLGSSGCGKTTLLRAVAGLIDLTTGTVEVGGRDITRLPPHRRNIAMVHQHYALFPHMTVAENVAFGLRERRMPSRIVKERVQWYLHLVKMEAHADFYPSQLSGGMQQRVALARALVLEPDVLLLDEPLSALDTNLRQELRSELLLLHRRFPGLTMIYVTHDREEAMILSDRIALLREGRVEQVGTPSELYDRPVSLYAAAYLGAVNVLPPDFVRRFAPGLFAKMGDGSRSFGVRPECVRLDHSAKLAFTGRVSEVEWVGAICRVKLVILEFPELTLSAEFLRRGGLPRPGDVVPVSFSPEEWMDVGQ</sequence>
<comment type="catalytic activity">
    <reaction evidence="4">
        <text>a quaternary ammonium(out) + ATP + H2O = a quaternary ammonium(in) + ADP + phosphate + H(+)</text>
        <dbReference type="Rhea" id="RHEA:11036"/>
        <dbReference type="ChEBI" id="CHEBI:15377"/>
        <dbReference type="ChEBI" id="CHEBI:15378"/>
        <dbReference type="ChEBI" id="CHEBI:30616"/>
        <dbReference type="ChEBI" id="CHEBI:35267"/>
        <dbReference type="ChEBI" id="CHEBI:43474"/>
        <dbReference type="ChEBI" id="CHEBI:456216"/>
        <dbReference type="EC" id="7.6.2.9"/>
    </reaction>
</comment>
<dbReference type="OrthoDB" id="2374252at2"/>
<evidence type="ECO:0000256" key="5">
    <source>
        <dbReference type="ARBA" id="ARBA00063934"/>
    </source>
</evidence>
<feature type="domain" description="ABC transporter" evidence="9">
    <location>
        <begin position="90"/>
        <end position="321"/>
    </location>
</feature>
<dbReference type="GO" id="GO:0043190">
    <property type="term" value="C:ATP-binding cassette (ABC) transporter complex"/>
    <property type="evidence" value="ECO:0007669"/>
    <property type="project" value="InterPro"/>
</dbReference>
<dbReference type="InterPro" id="IPR027417">
    <property type="entry name" value="P-loop_NTPase"/>
</dbReference>
<accession>A0A2K8N5K3</accession>
<name>A0A2K8N5K3_9BACL</name>
<evidence type="ECO:0000259" key="9">
    <source>
        <dbReference type="PROSITE" id="PS50893"/>
    </source>
</evidence>
<dbReference type="KEGG" id="kyr:CVV65_06355"/>
<evidence type="ECO:0000256" key="8">
    <source>
        <dbReference type="SAM" id="MobiDB-lite"/>
    </source>
</evidence>
<dbReference type="Pfam" id="PF08402">
    <property type="entry name" value="TOBE_2"/>
    <property type="match status" value="1"/>
</dbReference>
<dbReference type="SMART" id="SM00382">
    <property type="entry name" value="AAA"/>
    <property type="match status" value="1"/>
</dbReference>
<dbReference type="Pfam" id="PF00005">
    <property type="entry name" value="ABC_tran"/>
    <property type="match status" value="1"/>
</dbReference>
<dbReference type="InterPro" id="IPR003439">
    <property type="entry name" value="ABC_transporter-like_ATP-bd"/>
</dbReference>
<evidence type="ECO:0000256" key="2">
    <source>
        <dbReference type="ARBA" id="ARBA00022741"/>
    </source>
</evidence>
<gene>
    <name evidence="10" type="ORF">CVV65_06355</name>
</gene>
<dbReference type="Proteomes" id="UP000231932">
    <property type="component" value="Chromosome"/>
</dbReference>
<dbReference type="EMBL" id="CP024955">
    <property type="protein sequence ID" value="ATY84614.1"/>
    <property type="molecule type" value="Genomic_DNA"/>
</dbReference>
<keyword evidence="2" id="KW-0547">Nucleotide-binding</keyword>
<dbReference type="InterPro" id="IPR050093">
    <property type="entry name" value="ABC_SmlMolc_Importer"/>
</dbReference>
<feature type="region of interest" description="Disordered" evidence="8">
    <location>
        <begin position="22"/>
        <end position="41"/>
    </location>
</feature>
<dbReference type="InterPro" id="IPR008995">
    <property type="entry name" value="Mo/tungstate-bd_C_term_dom"/>
</dbReference>
<evidence type="ECO:0000256" key="4">
    <source>
        <dbReference type="ARBA" id="ARBA00052482"/>
    </source>
</evidence>
<proteinExistence type="predicted"/>
<reference evidence="11" key="1">
    <citation type="submission" date="2017-11" db="EMBL/GenBank/DDBJ databases">
        <title>Complete Genome Sequence of Kyrpidia sp. Strain EA-1, a thermophilic, hydrogen-oxidizing Bacterium, isolated from the Azores.</title>
        <authorList>
            <person name="Reiner J.E."/>
            <person name="Lapp C.J."/>
            <person name="Bunk B."/>
            <person name="Gescher J."/>
        </authorList>
    </citation>
    <scope>NUCLEOTIDE SEQUENCE [LARGE SCALE GENOMIC DNA]</scope>
    <source>
        <strain evidence="11">EA-1</strain>
    </source>
</reference>
<evidence type="ECO:0000256" key="6">
    <source>
        <dbReference type="ARBA" id="ARBA00066388"/>
    </source>
</evidence>
<evidence type="ECO:0000256" key="3">
    <source>
        <dbReference type="ARBA" id="ARBA00022840"/>
    </source>
</evidence>
<evidence type="ECO:0000313" key="11">
    <source>
        <dbReference type="Proteomes" id="UP000231932"/>
    </source>
</evidence>
<dbReference type="PROSITE" id="PS50893">
    <property type="entry name" value="ABC_TRANSPORTER_2"/>
    <property type="match status" value="1"/>
</dbReference>
<comment type="subunit">
    <text evidence="5">The complex is composed of two ATP-binding proteins (OpuCA), two transmembrane proteins (OpuCB and OpuCD) and a solute-binding protein (OpuCC).</text>
</comment>
<dbReference type="FunFam" id="3.40.50.300:FF:000425">
    <property type="entry name" value="Probable ABC transporter, ATP-binding subunit"/>
    <property type="match status" value="1"/>
</dbReference>
<evidence type="ECO:0000313" key="10">
    <source>
        <dbReference type="EMBL" id="ATY84614.1"/>
    </source>
</evidence>
<dbReference type="SUPFAM" id="SSF52540">
    <property type="entry name" value="P-loop containing nucleoside triphosphate hydrolases"/>
    <property type="match status" value="1"/>
</dbReference>
<dbReference type="EC" id="7.6.2.9" evidence="6"/>
<protein>
    <recommendedName>
        <fullName evidence="7">Carnitine transport ATP-binding protein OpuCA</fullName>
        <ecNumber evidence="6">7.6.2.9</ecNumber>
    </recommendedName>
</protein>
<dbReference type="PROSITE" id="PS00211">
    <property type="entry name" value="ABC_TRANSPORTER_1"/>
    <property type="match status" value="1"/>
</dbReference>
<dbReference type="GO" id="GO:0016887">
    <property type="term" value="F:ATP hydrolysis activity"/>
    <property type="evidence" value="ECO:0007669"/>
    <property type="project" value="InterPro"/>
</dbReference>
<dbReference type="SUPFAM" id="SSF50331">
    <property type="entry name" value="MOP-like"/>
    <property type="match status" value="1"/>
</dbReference>
<dbReference type="PANTHER" id="PTHR42781:SF4">
    <property type="entry name" value="SPERMIDINE_PUTRESCINE IMPORT ATP-BINDING PROTEIN POTA"/>
    <property type="match status" value="1"/>
</dbReference>
<dbReference type="InterPro" id="IPR017871">
    <property type="entry name" value="ABC_transporter-like_CS"/>
</dbReference>
<dbReference type="AlphaFoldDB" id="A0A2K8N5K3"/>
<keyword evidence="3 10" id="KW-0067">ATP-binding</keyword>
<evidence type="ECO:0000256" key="7">
    <source>
        <dbReference type="ARBA" id="ARBA00070305"/>
    </source>
</evidence>
<organism evidence="10 11">
    <name type="scientific">Kyrpidia spormannii</name>
    <dbReference type="NCBI Taxonomy" id="2055160"/>
    <lineage>
        <taxon>Bacteria</taxon>
        <taxon>Bacillati</taxon>
        <taxon>Bacillota</taxon>
        <taxon>Bacilli</taxon>
        <taxon>Bacillales</taxon>
        <taxon>Alicyclobacillaceae</taxon>
        <taxon>Kyrpidia</taxon>
    </lineage>
</organism>
<dbReference type="GO" id="GO:0005524">
    <property type="term" value="F:ATP binding"/>
    <property type="evidence" value="ECO:0007669"/>
    <property type="project" value="UniProtKB-KW"/>
</dbReference>
<keyword evidence="11" id="KW-1185">Reference proteome</keyword>
<dbReference type="InterPro" id="IPR013611">
    <property type="entry name" value="Transp-assoc_OB_typ2"/>
</dbReference>
<dbReference type="InterPro" id="IPR003593">
    <property type="entry name" value="AAA+_ATPase"/>
</dbReference>
<keyword evidence="1" id="KW-0813">Transport</keyword>
<evidence type="ECO:0000256" key="1">
    <source>
        <dbReference type="ARBA" id="ARBA00022448"/>
    </source>
</evidence>
<dbReference type="GO" id="GO:0015418">
    <property type="term" value="F:ABC-type quaternary ammonium compound transporting activity"/>
    <property type="evidence" value="ECO:0007669"/>
    <property type="project" value="UniProtKB-EC"/>
</dbReference>
<dbReference type="Gene3D" id="3.40.50.300">
    <property type="entry name" value="P-loop containing nucleotide triphosphate hydrolases"/>
    <property type="match status" value="1"/>
</dbReference>
<dbReference type="PANTHER" id="PTHR42781">
    <property type="entry name" value="SPERMIDINE/PUTRESCINE IMPORT ATP-BINDING PROTEIN POTA"/>
    <property type="match status" value="1"/>
</dbReference>